<evidence type="ECO:0000256" key="1">
    <source>
        <dbReference type="SAM" id="Phobius"/>
    </source>
</evidence>
<evidence type="ECO:0000313" key="2">
    <source>
        <dbReference type="EMBL" id="ACU46587.1"/>
    </source>
</evidence>
<feature type="transmembrane region" description="Helical" evidence="1">
    <location>
        <begin position="127"/>
        <end position="146"/>
    </location>
</feature>
<protein>
    <submittedName>
        <fullName evidence="2">Ycf1</fullName>
    </submittedName>
</protein>
<dbReference type="InterPro" id="IPR008896">
    <property type="entry name" value="TIC214"/>
</dbReference>
<feature type="transmembrane region" description="Helical" evidence="1">
    <location>
        <begin position="213"/>
        <end position="231"/>
    </location>
</feature>
<dbReference type="Pfam" id="PF05758">
    <property type="entry name" value="Ycf1"/>
    <property type="match status" value="2"/>
</dbReference>
<gene>
    <name evidence="2" type="primary">ycf1</name>
</gene>
<feature type="transmembrane region" description="Helical" evidence="1">
    <location>
        <begin position="27"/>
        <end position="49"/>
    </location>
</feature>
<feature type="transmembrane region" description="Helical" evidence="1">
    <location>
        <begin position="61"/>
        <end position="82"/>
    </location>
</feature>
<keyword evidence="1" id="KW-0812">Transmembrane</keyword>
<feature type="transmembrane region" description="Helical" evidence="1">
    <location>
        <begin position="88"/>
        <end position="106"/>
    </location>
</feature>
<geneLocation type="plastid" evidence="2"/>
<dbReference type="GeneID" id="10080023"/>
<dbReference type="RefSeq" id="YP_004123460.1">
    <property type="nucleotide sequence ID" value="NC_014874.1"/>
</dbReference>
<reference evidence="2" key="1">
    <citation type="journal article" date="2011" name="Mol. Biol. Evol.">
        <title>Rampant Gene Loss in the Underground Orchid Rhizanthella gardneri Highlights Evolutionary Constraints on Plastid Genomes.</title>
        <authorList>
            <person name="Delannoy E."/>
            <person name="Fujii S."/>
            <person name="Colas des Francs-Small C."/>
            <person name="Brundrett M."/>
            <person name="Small I."/>
        </authorList>
    </citation>
    <scope>NUCLEOTIDE SEQUENCE</scope>
</reference>
<keyword evidence="1" id="KW-0472">Membrane</keyword>
<keyword evidence="2" id="KW-0934">Plastid</keyword>
<dbReference type="PANTHER" id="PTHR33163:SF40">
    <property type="entry name" value="PROTEIN TIC 214"/>
    <property type="match status" value="1"/>
</dbReference>
<dbReference type="PANTHER" id="PTHR33163">
    <property type="entry name" value="PROTEIN TIC 214-RELATED"/>
    <property type="match status" value="1"/>
</dbReference>
<feature type="transmembrane region" description="Helical" evidence="1">
    <location>
        <begin position="166"/>
        <end position="192"/>
    </location>
</feature>
<organism evidence="2">
    <name type="scientific">Rhizanthella gardneri</name>
    <name type="common">Western underground orchid</name>
    <dbReference type="NCBI Taxonomy" id="112168"/>
    <lineage>
        <taxon>Eukaryota</taxon>
        <taxon>Viridiplantae</taxon>
        <taxon>Streptophyta</taxon>
        <taxon>Embryophyta</taxon>
        <taxon>Tracheophyta</taxon>
        <taxon>Spermatophyta</taxon>
        <taxon>Magnoliopsida</taxon>
        <taxon>Liliopsida</taxon>
        <taxon>Asparagales</taxon>
        <taxon>Orchidaceae</taxon>
        <taxon>Orchidoideae</taxon>
        <taxon>Diurideae</taxon>
        <taxon>Rhizanthellinae</taxon>
        <taxon>Rhizanthella</taxon>
    </lineage>
</organism>
<dbReference type="GO" id="GO:0016020">
    <property type="term" value="C:membrane"/>
    <property type="evidence" value="ECO:0007669"/>
    <property type="project" value="InterPro"/>
</dbReference>
<dbReference type="EMBL" id="GQ413967">
    <property type="protein sequence ID" value="ACU46587.1"/>
    <property type="molecule type" value="Genomic_DNA"/>
</dbReference>
<sequence length="1668" mass="201014">MIFKSFILGNPLSLYIKVINSPVVTGLYYGLTNILSIGPYYLFIIQVWFMEEEGTKERASAATTGFITGQLMMFISIYYAPLHLALDRPHIITFLVLPYLLFHFFWNNQKNLLNSGSTIINSMHNFSIQYVFLNNLLFQLFNHFILPSSTLYRLVNVNMFRCNNKIIFLISSFVGWLIGHILLMKLVVLTLLWIRQNNFIRYHKYLVSEFQNYGARIFSIILFITCVYYLGRMPSPIVTKKFKAKETEENNVGTIYEIEKIKQGFIEENKDLDKINEKGEIKVNVKETKDGFYFYEYYNLDNHKDSLKLVRLKEEKVRWIKNIENAFVTFFFDYTRWNRPLRYVKNDQLENALRNEMAQFFFFSCKSDGKKIISFAYPPSLSTFFEMTRQIIFLYSIKEDLYNLNSWIYTNEKKKLNLNNELINRIKILEKNGGSDMLEKKTILCDDPNIKKCWPKAYDPCFNGSYRGIRKKLHSYVSNNSYTNRKDLVEIFLINKIHNMLLINLFRTYYQYFLNSAEEKEINLEYHVKEKKMGKNQSIIIEEINKKVPRWSYKLTDDLAEEGENEEEFVQEDRGIYSRRAKRVIIYNANDQNEDQIEEVAFMHYSQQSDFRRNLIKGSMRAQRRKTPIWGLLQINVHSPLFLDRLDKTSLFSFFDIKEVKNFIIRNWICREQESELKIKNFANKNIKKEKESEQNELMSEIWDNLMFASTIRTLILIVQSFLRKYILLPSFIIIKNSFRILLLQYPEWHQDFKKWNREIHIKCTYDGVQLSETEFPQDWLTEGIQIKIIHPFYIKPWQKYKVQSHHRDQLKKKYKNKNFCFLTVFGMETELPFGSPRKQPSFWGPVYKELKKKILRVIPFLKKTKWIIKVVQIIKLMMEKMYKINPTLLFEMNKEKVYEPNVKINNGIICKSSVLIGPVNWLNYSLIESRMKTISDKTRKIKNQIEQIAKYKQKKEVVLIYDNKELKLKGQTIRLIRRLNYFLKYLIEKIYKLYIDILLCTINFFKKSVQLFLKSTKKILTKSIYNNQINREKEIMNFTFTNKNTIKKLFQNTDNKNENYTIGKNSYYISQAYVFYKLSQTQLFHKYNLRHILQYQKNSYLLNSKLKDYCTIHRIFQFNSIGNTISLHHMYVMNEWKNWLKGHYQYDLSEDRKYHRLVRLNTIHKRCMIKNKESIQFYRYKKKPFISSMENNDNAIISFSNQKVKWKKNYRYDLLSYKYIHYPHSYIYGLTLERNDGTLEIPYYLNTLLQPESFHVFVGIPISNDYANKGYIIDKNQNLNRKYFDCRFLKLWFINNMNNWTNSFIGHKYTKTKIDNLDDFYPIIYQKIKICNQNPNFLNYIGMDQNKLYDTISNLKPWVLPEFVPLMNIYKIKPWIIPIKSLFFNFYINENSKNTTKFPKKEDLQFENYKQEKDYKTSEIKKVIKQGNKKELELDSFLIRYFIFQFKWTNSLIMENIRVYCLLLRLMKIKEIAISSIRRGEINPEQMLIQKELVFSELIRRGIWIIEPIFLSIIRDGKFIIYQTIDIIQTSNKYIKKAYIDKKEGEKSIGACLKRKRNLNDFLIPEHLLSPVRRREFRIQTCFNSKDLDIMKKNPIFCNGKNIRNCWQFLNEDKRFHTNGTILLIKFKLFLWPNYRLEDLACMNRYWFNTNNSSRFSMLRIRMYSQL</sequence>
<keyword evidence="1" id="KW-1133">Transmembrane helix</keyword>
<proteinExistence type="predicted"/>
<name>E7BKW3_RHIGD</name>
<accession>E7BKW3</accession>